<feature type="region of interest" description="Disordered" evidence="1">
    <location>
        <begin position="104"/>
        <end position="153"/>
    </location>
</feature>
<dbReference type="SUPFAM" id="SSF52058">
    <property type="entry name" value="L domain-like"/>
    <property type="match status" value="2"/>
</dbReference>
<protein>
    <submittedName>
        <fullName evidence="2">Leucine Rich repeat</fullName>
    </submittedName>
</protein>
<organism evidence="2 3">
    <name type="scientific">Novymonas esmeraldas</name>
    <dbReference type="NCBI Taxonomy" id="1808958"/>
    <lineage>
        <taxon>Eukaryota</taxon>
        <taxon>Discoba</taxon>
        <taxon>Euglenozoa</taxon>
        <taxon>Kinetoplastea</taxon>
        <taxon>Metakinetoplastina</taxon>
        <taxon>Trypanosomatida</taxon>
        <taxon>Trypanosomatidae</taxon>
        <taxon>Novymonas</taxon>
    </lineage>
</organism>
<dbReference type="PANTHER" id="PTHR13318:SF95">
    <property type="entry name" value="F-BOX PROTEIN YLR352W"/>
    <property type="match status" value="1"/>
</dbReference>
<dbReference type="Gene3D" id="3.80.10.10">
    <property type="entry name" value="Ribonuclease Inhibitor"/>
    <property type="match status" value="4"/>
</dbReference>
<name>A0AAW0F097_9TRYP</name>
<comment type="caution">
    <text evidence="2">The sequence shown here is derived from an EMBL/GenBank/DDBJ whole genome shotgun (WGS) entry which is preliminary data.</text>
</comment>
<evidence type="ECO:0000313" key="2">
    <source>
        <dbReference type="EMBL" id="KAK7198806.1"/>
    </source>
</evidence>
<feature type="compositionally biased region" description="Low complexity" evidence="1">
    <location>
        <begin position="1077"/>
        <end position="1106"/>
    </location>
</feature>
<dbReference type="AlphaFoldDB" id="A0AAW0F097"/>
<feature type="region of interest" description="Disordered" evidence="1">
    <location>
        <begin position="172"/>
        <end position="191"/>
    </location>
</feature>
<evidence type="ECO:0000256" key="1">
    <source>
        <dbReference type="SAM" id="MobiDB-lite"/>
    </source>
</evidence>
<feature type="region of interest" description="Disordered" evidence="1">
    <location>
        <begin position="1077"/>
        <end position="1111"/>
    </location>
</feature>
<dbReference type="GO" id="GO:0031146">
    <property type="term" value="P:SCF-dependent proteasomal ubiquitin-dependent protein catabolic process"/>
    <property type="evidence" value="ECO:0007669"/>
    <property type="project" value="TreeGrafter"/>
</dbReference>
<dbReference type="GO" id="GO:0019005">
    <property type="term" value="C:SCF ubiquitin ligase complex"/>
    <property type="evidence" value="ECO:0007669"/>
    <property type="project" value="TreeGrafter"/>
</dbReference>
<gene>
    <name evidence="2" type="ORF">NESM_000846200</name>
</gene>
<dbReference type="PANTHER" id="PTHR13318">
    <property type="entry name" value="PARTNER OF PAIRED, ISOFORM B-RELATED"/>
    <property type="match status" value="1"/>
</dbReference>
<dbReference type="EMBL" id="JAECZO010000177">
    <property type="protein sequence ID" value="KAK7198806.1"/>
    <property type="molecule type" value="Genomic_DNA"/>
</dbReference>
<dbReference type="InterPro" id="IPR032675">
    <property type="entry name" value="LRR_dom_sf"/>
</dbReference>
<evidence type="ECO:0000313" key="3">
    <source>
        <dbReference type="Proteomes" id="UP001430356"/>
    </source>
</evidence>
<dbReference type="Proteomes" id="UP001430356">
    <property type="component" value="Unassembled WGS sequence"/>
</dbReference>
<feature type="compositionally biased region" description="Low complexity" evidence="1">
    <location>
        <begin position="126"/>
        <end position="142"/>
    </location>
</feature>
<keyword evidence="3" id="KW-1185">Reference proteome</keyword>
<proteinExistence type="predicted"/>
<sequence>MDLYALASVLSYYPAPPSDLTTPPPPPPPCTSCHCCCCRCDAAQHRRGGGRGGGGAGRLGSIPLAFAAAHPASRLAAESSAAGYRAYGVLVWHRPLWRERCSSYGVTSPRTTHTHRRTSEPRAMDGRSGCSSGSRSNSSNGSDPPEEAPGLVQPPLGLRVASEAAFLASWRDDGGRGRQHRGGSAPSPLPPVMPAAAKVIVLLHMCAASDVKGSTTTSTTTAAAAESACPSALWVTLQPMGWWLQACVRPTRSWRCSSRWDDECDEVGDGAARWVEDSAAVSTPSPPQLSCALRLFVSPTAMPRRQRCRWSTAAVSPAPCSREPWMLWCAHAVVEVGLSGLRYDTPQLFSPASYLATLAQRTVGGGGVFAEDGRSRATASGQRHRNSGCVHLYSLDDVWGPAAAGGGHEDATRPPRLLAAVRAPLLPLHTLDLSLRVDLNLLEETLSRWAAAGLLRRLRRLSLLGCRQLHHLRWIASLPADTLEVLDISGCDELRSLREVRWCASLRRLVAAQLPRLEQLGWWDNNDEDEEDEVDEVAVVAATASDAVLHWPTLLEDLDLSCTQRRVRPIDDFACVALLEQLQRLSICVPEETAAAAAAAAPLEAPVRGTLDRVGEVAEAVRRCPYALEWLSGCAELRDLRLSFLCGGGVGVGGRSTSPARRRGPPWSEAVRARAVARRLLESASIPRPAMARLLQRAGLRGGGGGETHHASATVVGADVVAGGHTSLSYLADHPFPRLHSLELHRAVLADGFTSWVASGCSQLRRLRLLSCSVACSEAGIRRAQSLSCVHGAVVITPRAASVGEWDVATRRRDEQWWWGRLARLRHLRCLHVVAAEGLQEGGALDWIAECTALRELTFRQCRWLLDVYAAHRLPQLRVLNLSSTGIDDLTCLRMRDGVIVAGAANVTPPPPLPQHCRTPLPVTALRQLTEVVLIDCPFVRDLRPLSCLTSCRRLYASDHHHVKSLDHLSTCRALEELYLIHYARLSDIASLRWLRALRVLYITHSSVRDVSWVAHRAPGGSGGGGDDACVLPLLEVLTLTDSRLLTDVRALGALPKLQQLHLNDCIALTSLGASVASSPHSAAPLSSLRPRTMSSSTTTTSSSSSNGPHGTVAAMAGQLRRWCGAAAVAAAGLGTWNLRPFSSSSERWTRPRIPCSLAHLNSTLRYLDISGCRSLVDGSAMGDLAALEYLHAPFTGVCDVRWIGGCRSLKVLDIAGSPCCVGAAQSALEAALPRCLPALELLNSRPVDELPWGRQT</sequence>
<accession>A0AAW0F097</accession>
<reference evidence="2 3" key="1">
    <citation type="journal article" date="2021" name="MBio">
        <title>A New Model Trypanosomatid, Novymonas esmeraldas: Genomic Perception of Its 'Candidatus Pandoraea novymonadis' Endosymbiont.</title>
        <authorList>
            <person name="Zakharova A."/>
            <person name="Saura A."/>
            <person name="Butenko A."/>
            <person name="Podesvova L."/>
            <person name="Warmusova S."/>
            <person name="Kostygov A.Y."/>
            <person name="Nenarokova A."/>
            <person name="Lukes J."/>
            <person name="Opperdoes F.R."/>
            <person name="Yurchenko V."/>
        </authorList>
    </citation>
    <scope>NUCLEOTIDE SEQUENCE [LARGE SCALE GENOMIC DNA]</scope>
    <source>
        <strain evidence="2 3">E262AT.01</strain>
    </source>
</reference>